<accession>A0A1I7Z084</accession>
<protein>
    <submittedName>
        <fullName evidence="2">FBA_1 domain-containing protein</fullName>
    </submittedName>
</protein>
<evidence type="ECO:0000313" key="1">
    <source>
        <dbReference type="Proteomes" id="UP000095287"/>
    </source>
</evidence>
<proteinExistence type="predicted"/>
<organism evidence="1 2">
    <name type="scientific">Steinernema glaseri</name>
    <dbReference type="NCBI Taxonomy" id="37863"/>
    <lineage>
        <taxon>Eukaryota</taxon>
        <taxon>Metazoa</taxon>
        <taxon>Ecdysozoa</taxon>
        <taxon>Nematoda</taxon>
        <taxon>Chromadorea</taxon>
        <taxon>Rhabditida</taxon>
        <taxon>Tylenchina</taxon>
        <taxon>Panagrolaimomorpha</taxon>
        <taxon>Strongyloidoidea</taxon>
        <taxon>Steinernematidae</taxon>
        <taxon>Steinernema</taxon>
    </lineage>
</organism>
<dbReference type="Proteomes" id="UP000095287">
    <property type="component" value="Unplaced"/>
</dbReference>
<dbReference type="AlphaFoldDB" id="A0A1I7Z084"/>
<keyword evidence="1" id="KW-1185">Reference proteome</keyword>
<evidence type="ECO:0000313" key="2">
    <source>
        <dbReference type="WBParaSite" id="L893_g21607.t1"/>
    </source>
</evidence>
<dbReference type="WBParaSite" id="L893_g21607.t1">
    <property type="protein sequence ID" value="L893_g21607.t1"/>
    <property type="gene ID" value="L893_g21607"/>
</dbReference>
<reference evidence="2" key="1">
    <citation type="submission" date="2016-11" db="UniProtKB">
        <authorList>
            <consortium name="WormBaseParasite"/>
        </authorList>
    </citation>
    <scope>IDENTIFICATION</scope>
</reference>
<sequence>MKQPGEHRYVPCEEWLRSDKTHLRVRKMKLLYGQRKNIPFKNLEEALQWSLRMAPYLNNLEEMIITMVLGREEKIFDCLWTLPCHTLSYDGRNISFLMWHLKNNDRLKCLSTGIFSYNDVRDLLPLCAEKRLTWKMTSILLPSTLQCLKTWQGDAQWMEIYPLVIEPEDLYPRRGKVFYEDEHVRKEFVWTSDHEAYLTVTWK</sequence>
<name>A0A1I7Z084_9BILA</name>